<dbReference type="Proteomes" id="UP001236076">
    <property type="component" value="Segment"/>
</dbReference>
<keyword evidence="2" id="KW-1185">Reference proteome</keyword>
<accession>A0AAE9PUU2</accession>
<dbReference type="EMBL" id="OP744025">
    <property type="protein sequence ID" value="UZZ64270.1"/>
    <property type="molecule type" value="Genomic_DNA"/>
</dbReference>
<reference evidence="1 2" key="1">
    <citation type="submission" date="2022-10" db="EMBL/GenBank/DDBJ databases">
        <authorList>
            <person name="Cortes-Martin A."/>
            <person name="Buttimer C.T.H."/>
            <person name="Hill C."/>
        </authorList>
    </citation>
    <scope>NUCLEOTIDE SEQUENCE [LARGE SCALE GENOMIC DNA]</scope>
</reference>
<evidence type="ECO:0000313" key="1">
    <source>
        <dbReference type="EMBL" id="UZZ64270.1"/>
    </source>
</evidence>
<proteinExistence type="predicted"/>
<name>A0AAE9PUU2_9CAUD</name>
<gene>
    <name evidence="1" type="ORF">A54_30</name>
</gene>
<protein>
    <submittedName>
        <fullName evidence="1">Uncharacterized protein</fullName>
    </submittedName>
</protein>
<evidence type="ECO:0000313" key="2">
    <source>
        <dbReference type="Proteomes" id="UP001236076"/>
    </source>
</evidence>
<organism evidence="1 2">
    <name type="scientific">Escherichia phage A5-4</name>
    <dbReference type="NCBI Taxonomy" id="2996162"/>
    <lineage>
        <taxon>Viruses</taxon>
        <taxon>Duplodnaviria</taxon>
        <taxon>Heunggongvirae</taxon>
        <taxon>Uroviricota</taxon>
        <taxon>Caudoviricetes</taxon>
        <taxon>Vequintavirinae</taxon>
    </lineage>
</organism>
<sequence length="78" mass="9435">MTDRDYFDKIADQVEASVYHDLRILVEKDYENKYHVDVEEINEDYDPSDDWDSEYTGVAYKVFDNLKEAAEWLKEKYL</sequence>